<dbReference type="NCBIfam" id="TIGR02765">
    <property type="entry name" value="crypto_DASH"/>
    <property type="match status" value="1"/>
</dbReference>
<dbReference type="Gene3D" id="1.25.40.80">
    <property type="match status" value="1"/>
</dbReference>
<keyword evidence="4 6" id="KW-0274">FAD</keyword>
<dbReference type="Gene3D" id="1.10.579.10">
    <property type="entry name" value="DNA Cyclobutane Dipyrimidine Photolyase, subunit A, domain 3"/>
    <property type="match status" value="1"/>
</dbReference>
<dbReference type="Pfam" id="PF00875">
    <property type="entry name" value="DNA_photolyase"/>
    <property type="match status" value="1"/>
</dbReference>
<evidence type="ECO:0000256" key="1">
    <source>
        <dbReference type="ARBA" id="ARBA00005862"/>
    </source>
</evidence>
<evidence type="ECO:0000256" key="2">
    <source>
        <dbReference type="ARBA" id="ARBA00017881"/>
    </source>
</evidence>
<dbReference type="InterPro" id="IPR002081">
    <property type="entry name" value="Cryptochrome/DNA_photolyase_1"/>
</dbReference>
<proteinExistence type="inferred from homology"/>
<comment type="similarity">
    <text evidence="1 6">Belongs to the DNA photolyase class-1 family.</text>
</comment>
<dbReference type="SUPFAM" id="SSF48173">
    <property type="entry name" value="Cryptochrome/photolyase FAD-binding domain"/>
    <property type="match status" value="1"/>
</dbReference>
<feature type="domain" description="Photolyase/cryptochrome alpha/beta" evidence="7">
    <location>
        <begin position="2"/>
        <end position="128"/>
    </location>
</feature>
<keyword evidence="5 6" id="KW-0157">Chromophore</keyword>
<sequence length="450" mass="50387">MSIDLVWLRQDLRLADNPLFAGPLGEHLACAYVLDERWLKERRIGAARLGFLWQSLIELRGRLLARGSDLLVRLGDPSEEVAALAAELGARRVRVRWDPGWEETRAVERLAPRLAADCELECLEGGMLFTEDDLPRPVEALPPGFSGFRRRLETVTPQYAGSIPVTLPPWPPQASRGLPPLRWVDVRAAEWSASSLGGFRFTGGERAGLARLNDYLWGSGAVAHYAETRNGLVGADVSSRLSPWLALGCLSAAQVNDALDDWEAERGASDSSRWLRFELWWREYFHWAARQDGRRLYGGATPPDGGEDFAAWCRGETGLPFVDAGMRELTETGWLSNRARQNVASHLVHDLGVDWRLGAAWFERCLIDHDVASNWGNWGYIAGRGRHAKAHRFDVLDQAERYDPQGDYVARWCPELADLPPGNARHRPWRHDPAVFLPPPSLSIQEEAAP</sequence>
<gene>
    <name evidence="8" type="primary">cry</name>
    <name evidence="8" type="ORF">HHA04nite_28410</name>
</gene>
<evidence type="ECO:0000313" key="9">
    <source>
        <dbReference type="Proteomes" id="UP000321121"/>
    </source>
</evidence>
<dbReference type="EMBL" id="BJUS01000041">
    <property type="protein sequence ID" value="GEK74297.1"/>
    <property type="molecule type" value="Genomic_DNA"/>
</dbReference>
<dbReference type="Gene3D" id="3.40.50.620">
    <property type="entry name" value="HUPs"/>
    <property type="match status" value="1"/>
</dbReference>
<organism evidence="8 9">
    <name type="scientific">Halomonas halophila</name>
    <dbReference type="NCBI Taxonomy" id="29573"/>
    <lineage>
        <taxon>Bacteria</taxon>
        <taxon>Pseudomonadati</taxon>
        <taxon>Pseudomonadota</taxon>
        <taxon>Gammaproteobacteria</taxon>
        <taxon>Oceanospirillales</taxon>
        <taxon>Halomonadaceae</taxon>
        <taxon>Halomonas</taxon>
    </lineage>
</organism>
<dbReference type="Proteomes" id="UP000321121">
    <property type="component" value="Unassembled WGS sequence"/>
</dbReference>
<evidence type="ECO:0000313" key="8">
    <source>
        <dbReference type="EMBL" id="GEK74297.1"/>
    </source>
</evidence>
<comment type="cofactor">
    <cofactor evidence="6">
        <name>FAD</name>
        <dbReference type="ChEBI" id="CHEBI:57692"/>
    </cofactor>
    <text evidence="6">Binds 1 FAD per subunit.</text>
</comment>
<protein>
    <recommendedName>
        <fullName evidence="2 6">Cryptochrome DASH</fullName>
    </recommendedName>
</protein>
<evidence type="ECO:0000259" key="7">
    <source>
        <dbReference type="PROSITE" id="PS51645"/>
    </source>
</evidence>
<dbReference type="PRINTS" id="PR00147">
    <property type="entry name" value="DNAPHOTLYASE"/>
</dbReference>
<accession>A0ABQ0U7B1</accession>
<dbReference type="PANTHER" id="PTHR11455:SF22">
    <property type="entry name" value="CRYPTOCHROME DASH"/>
    <property type="match status" value="1"/>
</dbReference>
<keyword evidence="3 6" id="KW-0285">Flavoprotein</keyword>
<comment type="function">
    <text evidence="6">May have a photoreceptor function.</text>
</comment>
<dbReference type="PANTHER" id="PTHR11455">
    <property type="entry name" value="CRYPTOCHROME"/>
    <property type="match status" value="1"/>
</dbReference>
<evidence type="ECO:0000256" key="3">
    <source>
        <dbReference type="ARBA" id="ARBA00022630"/>
    </source>
</evidence>
<name>A0ABQ0U7B1_9GAMM</name>
<dbReference type="InterPro" id="IPR036155">
    <property type="entry name" value="Crypto/Photolyase_N_sf"/>
</dbReference>
<dbReference type="InterPro" id="IPR014729">
    <property type="entry name" value="Rossmann-like_a/b/a_fold"/>
</dbReference>
<reference evidence="8 9" key="1">
    <citation type="submission" date="2019-07" db="EMBL/GenBank/DDBJ databases">
        <title>Whole genome shotgun sequence of Halomonas halophila NBRC 102604.</title>
        <authorList>
            <person name="Hosoyama A."/>
            <person name="Uohara A."/>
            <person name="Ohji S."/>
            <person name="Ichikawa N."/>
        </authorList>
    </citation>
    <scope>NUCLEOTIDE SEQUENCE [LARGE SCALE GENOMIC DNA]</scope>
    <source>
        <strain evidence="8 9">NBRC 102604</strain>
    </source>
</reference>
<dbReference type="InterPro" id="IPR036134">
    <property type="entry name" value="Crypto/Photolyase_FAD-like_sf"/>
</dbReference>
<keyword evidence="9" id="KW-1185">Reference proteome</keyword>
<dbReference type="PROSITE" id="PS51645">
    <property type="entry name" value="PHR_CRY_ALPHA_BETA"/>
    <property type="match status" value="1"/>
</dbReference>
<evidence type="ECO:0000256" key="5">
    <source>
        <dbReference type="ARBA" id="ARBA00022991"/>
    </source>
</evidence>
<dbReference type="InterPro" id="IPR006050">
    <property type="entry name" value="DNA_photolyase_N"/>
</dbReference>
<dbReference type="RefSeq" id="WP_146909984.1">
    <property type="nucleotide sequence ID" value="NZ_BJUS01000041.1"/>
</dbReference>
<dbReference type="InterPro" id="IPR005101">
    <property type="entry name" value="Cryptochr/Photolyase_FAD-bd"/>
</dbReference>
<comment type="cofactor">
    <cofactor evidence="6">
        <name>(6R)-5,10-methylene-5,6,7,8-tetrahydrofolate</name>
        <dbReference type="ChEBI" id="CHEBI:15636"/>
    </cofactor>
    <text evidence="6">Binds 1 5,10-methenyltetrahydrofolate (MTHF) per subunit.</text>
</comment>
<dbReference type="SUPFAM" id="SSF52425">
    <property type="entry name" value="Cryptochrome/photolyase, N-terminal domain"/>
    <property type="match status" value="1"/>
</dbReference>
<evidence type="ECO:0000256" key="6">
    <source>
        <dbReference type="RuleBase" id="RU367151"/>
    </source>
</evidence>
<evidence type="ECO:0000256" key="4">
    <source>
        <dbReference type="ARBA" id="ARBA00022827"/>
    </source>
</evidence>
<dbReference type="InterPro" id="IPR014133">
    <property type="entry name" value="Cry_DASH"/>
</dbReference>
<comment type="caution">
    <text evidence="8">The sequence shown here is derived from an EMBL/GenBank/DDBJ whole genome shotgun (WGS) entry which is preliminary data.</text>
</comment>
<dbReference type="Pfam" id="PF03441">
    <property type="entry name" value="FAD_binding_7"/>
    <property type="match status" value="1"/>
</dbReference>